<name>A0A8H5URL3_9HYPO</name>
<dbReference type="AlphaFoldDB" id="A0A8H5URL3"/>
<reference evidence="2 3" key="1">
    <citation type="submission" date="2020-05" db="EMBL/GenBank/DDBJ databases">
        <title>Identification and distribution of gene clusters putatively required for synthesis of sphingolipid metabolism inhibitors in phylogenetically diverse species of the filamentous fungus Fusarium.</title>
        <authorList>
            <person name="Kim H.-S."/>
            <person name="Busman M."/>
            <person name="Brown D.W."/>
            <person name="Divon H."/>
            <person name="Uhlig S."/>
            <person name="Proctor R.H."/>
        </authorList>
    </citation>
    <scope>NUCLEOTIDE SEQUENCE [LARGE SCALE GENOMIC DNA]</scope>
    <source>
        <strain evidence="2 3">NRRL 25211</strain>
    </source>
</reference>
<dbReference type="Proteomes" id="UP000544095">
    <property type="component" value="Unassembled WGS sequence"/>
</dbReference>
<accession>A0A8H5URL3</accession>
<protein>
    <submittedName>
        <fullName evidence="2">Uncharacterized protein</fullName>
    </submittedName>
</protein>
<sequence length="137" mass="16090">MAYSESNKVVGKEQYEEARKNWLDTAKAAQQSKNEAKQKYNEARPGTTYVEWLLRQSPAFTRAYHEFGKAQVRFDEVYLEYDNAAAQAWIDARNAEKRRTWNRDEDGTPFVIILPETIPGPPKTLEELWREDPSRYQ</sequence>
<comment type="caution">
    <text evidence="2">The sequence shown here is derived from an EMBL/GenBank/DDBJ whole genome shotgun (WGS) entry which is preliminary data.</text>
</comment>
<keyword evidence="1" id="KW-0175">Coiled coil</keyword>
<gene>
    <name evidence="2" type="ORF">FPANT_4322</name>
</gene>
<proteinExistence type="predicted"/>
<evidence type="ECO:0000256" key="1">
    <source>
        <dbReference type="SAM" id="Coils"/>
    </source>
</evidence>
<evidence type="ECO:0000313" key="2">
    <source>
        <dbReference type="EMBL" id="KAF5596507.1"/>
    </source>
</evidence>
<evidence type="ECO:0000313" key="3">
    <source>
        <dbReference type="Proteomes" id="UP000544095"/>
    </source>
</evidence>
<keyword evidence="3" id="KW-1185">Reference proteome</keyword>
<feature type="coiled-coil region" evidence="1">
    <location>
        <begin position="12"/>
        <end position="39"/>
    </location>
</feature>
<dbReference type="EMBL" id="JAAOAR010000199">
    <property type="protein sequence ID" value="KAF5596507.1"/>
    <property type="molecule type" value="Genomic_DNA"/>
</dbReference>
<organism evidence="2 3">
    <name type="scientific">Fusarium pseudoanthophilum</name>
    <dbReference type="NCBI Taxonomy" id="48495"/>
    <lineage>
        <taxon>Eukaryota</taxon>
        <taxon>Fungi</taxon>
        <taxon>Dikarya</taxon>
        <taxon>Ascomycota</taxon>
        <taxon>Pezizomycotina</taxon>
        <taxon>Sordariomycetes</taxon>
        <taxon>Hypocreomycetidae</taxon>
        <taxon>Hypocreales</taxon>
        <taxon>Nectriaceae</taxon>
        <taxon>Fusarium</taxon>
        <taxon>Fusarium fujikuroi species complex</taxon>
    </lineage>
</organism>